<accession>A0A059KQC0</accession>
<dbReference type="AlphaFoldDB" id="A0A059KQC0"/>
<dbReference type="Gene3D" id="3.30.2010.10">
    <property type="entry name" value="Metalloproteases ('zincins'), catalytic domain"/>
    <property type="match status" value="1"/>
</dbReference>
<keyword evidence="2" id="KW-0645">Protease</keyword>
<dbReference type="GO" id="GO:0051603">
    <property type="term" value="P:proteolysis involved in protein catabolic process"/>
    <property type="evidence" value="ECO:0007669"/>
    <property type="project" value="TreeGrafter"/>
</dbReference>
<dbReference type="InterPro" id="IPR001915">
    <property type="entry name" value="Peptidase_M48"/>
</dbReference>
<dbReference type="Pfam" id="PF01435">
    <property type="entry name" value="Peptidase_M48"/>
    <property type="match status" value="1"/>
</dbReference>
<organism evidence="8 9">
    <name type="scientific">Sphaerotilus natans subsp. natans DSM 6575</name>
    <dbReference type="NCBI Taxonomy" id="1286631"/>
    <lineage>
        <taxon>Bacteria</taxon>
        <taxon>Pseudomonadati</taxon>
        <taxon>Pseudomonadota</taxon>
        <taxon>Betaproteobacteria</taxon>
        <taxon>Burkholderiales</taxon>
        <taxon>Sphaerotilaceae</taxon>
        <taxon>Sphaerotilus</taxon>
    </lineage>
</organism>
<evidence type="ECO:0000313" key="8">
    <source>
        <dbReference type="EMBL" id="KDB53303.1"/>
    </source>
</evidence>
<name>A0A059KQC0_9BURK</name>
<evidence type="ECO:0000256" key="4">
    <source>
        <dbReference type="ARBA" id="ARBA00022801"/>
    </source>
</evidence>
<keyword evidence="5" id="KW-0862">Zinc</keyword>
<reference evidence="8 9" key="1">
    <citation type="journal article" date="2014" name="FEMS Microbiol. Ecol.">
        <title>Sphaerotilus natans encrusted with nanoball-shaped Fe(III) oxide minerals formed by nitrate-reducing mixotrophic Fe(II) oxidation.</title>
        <authorList>
            <person name="Park S."/>
            <person name="Kim D.H."/>
            <person name="Lee J.H."/>
            <person name="Hur H.G."/>
        </authorList>
    </citation>
    <scope>NUCLEOTIDE SEQUENCE [LARGE SCALE GENOMIC DNA]</scope>
    <source>
        <strain evidence="8 9">DSM 6575</strain>
    </source>
</reference>
<proteinExistence type="predicted"/>
<dbReference type="STRING" id="34103.SAMN05421778_101152"/>
<dbReference type="PATRIC" id="fig|1286631.3.peg.1128"/>
<evidence type="ECO:0000256" key="1">
    <source>
        <dbReference type="ARBA" id="ARBA00001947"/>
    </source>
</evidence>
<dbReference type="EMBL" id="AZRA01000027">
    <property type="protein sequence ID" value="KDB53303.1"/>
    <property type="molecule type" value="Genomic_DNA"/>
</dbReference>
<dbReference type="InterPro" id="IPR011990">
    <property type="entry name" value="TPR-like_helical_dom_sf"/>
</dbReference>
<dbReference type="PANTHER" id="PTHR22726">
    <property type="entry name" value="METALLOENDOPEPTIDASE OMA1"/>
    <property type="match status" value="1"/>
</dbReference>
<dbReference type="Gene3D" id="1.25.40.10">
    <property type="entry name" value="Tetratricopeptide repeat domain"/>
    <property type="match status" value="1"/>
</dbReference>
<dbReference type="PANTHER" id="PTHR22726:SF1">
    <property type="entry name" value="METALLOENDOPEPTIDASE OMA1, MITOCHONDRIAL"/>
    <property type="match status" value="1"/>
</dbReference>
<protein>
    <submittedName>
        <fullName evidence="8">Peptidase M48 Ste24p</fullName>
    </submittedName>
</protein>
<evidence type="ECO:0000313" key="9">
    <source>
        <dbReference type="Proteomes" id="UP000026714"/>
    </source>
</evidence>
<keyword evidence="3" id="KW-0479">Metal-binding</keyword>
<evidence type="ECO:0000256" key="6">
    <source>
        <dbReference type="ARBA" id="ARBA00023049"/>
    </source>
</evidence>
<evidence type="ECO:0000259" key="7">
    <source>
        <dbReference type="Pfam" id="PF01435"/>
    </source>
</evidence>
<dbReference type="GO" id="GO:0046872">
    <property type="term" value="F:metal ion binding"/>
    <property type="evidence" value="ECO:0007669"/>
    <property type="project" value="UniProtKB-KW"/>
</dbReference>
<keyword evidence="6" id="KW-0482">Metalloprotease</keyword>
<dbReference type="Proteomes" id="UP000026714">
    <property type="component" value="Unassembled WGS sequence"/>
</dbReference>
<dbReference type="InterPro" id="IPR051156">
    <property type="entry name" value="Mito/Outer_Membr_Metalloprot"/>
</dbReference>
<dbReference type="GO" id="GO:0004222">
    <property type="term" value="F:metalloendopeptidase activity"/>
    <property type="evidence" value="ECO:0007669"/>
    <property type="project" value="InterPro"/>
</dbReference>
<sequence>MFMRKIVRPGLPRITAMTSPADFPHPAPPPDLATRLRRNRPSRRDALWLFGASLGAGTLSGLSGCAVSPVTGERILVGMSEEQERQIDAQQAPHQFSQDLGAVQDDEVNRYVGTVGRTLQQRTQRRDMPYSYRTLNANYINAYTFPGGAMGVTRGILVELQDESELAALLGHELAHVNARHAAQRQGQALVAQVAVVSLAAATQDSAWSPLVGLGSQLGASAMLARYSREHEHQADALGQDYLVQAGYPAEGMTQLHQLLVSQHQEKPGLLETMFSSHPMSTDRMARAQELARTQYAGSRGAPRQRERFMDSTASLRRLRPAIQACKNGELAMGRKALGEAQGQFAQALKVAPRDYAANLRMGQCLQAQGQTREAQRHVETARAIYPQEAQAHKLAATLHLGLRDPGAAYAALEQHDRVLPGDPGVLFLKAVSLDGMGQDRRAAEHYARFLQISRQGEAAQFSASRLKAMGHVVR</sequence>
<comment type="caution">
    <text evidence="8">The sequence shown here is derived from an EMBL/GenBank/DDBJ whole genome shotgun (WGS) entry which is preliminary data.</text>
</comment>
<dbReference type="GO" id="GO:0016020">
    <property type="term" value="C:membrane"/>
    <property type="evidence" value="ECO:0007669"/>
    <property type="project" value="TreeGrafter"/>
</dbReference>
<keyword evidence="9" id="KW-1185">Reference proteome</keyword>
<feature type="domain" description="Peptidase M48" evidence="7">
    <location>
        <begin position="109"/>
        <end position="291"/>
    </location>
</feature>
<evidence type="ECO:0000256" key="2">
    <source>
        <dbReference type="ARBA" id="ARBA00022670"/>
    </source>
</evidence>
<dbReference type="eggNOG" id="COG4783">
    <property type="taxonomic scope" value="Bacteria"/>
</dbReference>
<dbReference type="SUPFAM" id="SSF48452">
    <property type="entry name" value="TPR-like"/>
    <property type="match status" value="1"/>
</dbReference>
<evidence type="ECO:0000256" key="5">
    <source>
        <dbReference type="ARBA" id="ARBA00022833"/>
    </source>
</evidence>
<comment type="cofactor">
    <cofactor evidence="1">
        <name>Zn(2+)</name>
        <dbReference type="ChEBI" id="CHEBI:29105"/>
    </cofactor>
</comment>
<keyword evidence="4" id="KW-0378">Hydrolase</keyword>
<dbReference type="Pfam" id="PF14559">
    <property type="entry name" value="TPR_19"/>
    <property type="match status" value="1"/>
</dbReference>
<evidence type="ECO:0000256" key="3">
    <source>
        <dbReference type="ARBA" id="ARBA00022723"/>
    </source>
</evidence>
<gene>
    <name evidence="8" type="ORF">X805_11390</name>
</gene>